<proteinExistence type="predicted"/>
<protein>
    <submittedName>
        <fullName evidence="2">Hypothetical_protein</fullName>
    </submittedName>
</protein>
<dbReference type="AlphaFoldDB" id="A0AA86NMJ1"/>
<evidence type="ECO:0000313" key="3">
    <source>
        <dbReference type="Proteomes" id="UP001642409"/>
    </source>
</evidence>
<dbReference type="Proteomes" id="UP001642409">
    <property type="component" value="Unassembled WGS sequence"/>
</dbReference>
<comment type="caution">
    <text evidence="1">The sequence shown here is derived from an EMBL/GenBank/DDBJ whole genome shotgun (WGS) entry which is preliminary data.</text>
</comment>
<keyword evidence="3" id="KW-1185">Reference proteome</keyword>
<gene>
    <name evidence="2" type="ORF">HINF_LOCUS11071</name>
    <name evidence="1" type="ORF">HINF_LOCUS9954</name>
</gene>
<evidence type="ECO:0000313" key="2">
    <source>
        <dbReference type="EMBL" id="CAL5989872.1"/>
    </source>
</evidence>
<reference evidence="1" key="1">
    <citation type="submission" date="2023-06" db="EMBL/GenBank/DDBJ databases">
        <authorList>
            <person name="Kurt Z."/>
        </authorList>
    </citation>
    <scope>NUCLEOTIDE SEQUENCE</scope>
</reference>
<evidence type="ECO:0000313" key="1">
    <source>
        <dbReference type="EMBL" id="CAI9922309.1"/>
    </source>
</evidence>
<name>A0AA86NMJ1_9EUKA</name>
<sequence length="379" mass="43189">MGCGCDIADQIQTDLTSIIREHQLGKVIKSKLYRAESPQIFQYTIQLEKEQQCLGDIIEIIQEKLITSHHIIQQSQDEVTFQAIDTLMLSENDKVQYNIKKFVVKRGYLNIQDQYATINESTAINEFTNLVLVHCPFSYFRNIYNILTLNMSPKQHSDTHFVFSHHNGEDREILSFCRNFNLQFTIINEDALPSGSPLASRTISASGFRRELKVSDLNNSFTFNSLSDFLLSFCSMHNIQMSFAVGPTWLLKLAQKYCSFSQSLFGIQFLYGSQYACKFSALDLLTQSADSYPEFDVLEIRRAADIYGIYNETSILAPPTPKKHYISCCGVGGNQRIDMLQKETVRNSFLAVSGIQKNKMKEFDPEIPMELAVSKGFVD</sequence>
<dbReference type="EMBL" id="CATOUU010000248">
    <property type="protein sequence ID" value="CAI9922309.1"/>
    <property type="molecule type" value="Genomic_DNA"/>
</dbReference>
<accession>A0AA86NMJ1</accession>
<reference evidence="2 3" key="2">
    <citation type="submission" date="2024-07" db="EMBL/GenBank/DDBJ databases">
        <authorList>
            <person name="Akdeniz Z."/>
        </authorList>
    </citation>
    <scope>NUCLEOTIDE SEQUENCE [LARGE SCALE GENOMIC DNA]</scope>
</reference>
<dbReference type="EMBL" id="CAXDID020000024">
    <property type="protein sequence ID" value="CAL5989872.1"/>
    <property type="molecule type" value="Genomic_DNA"/>
</dbReference>
<organism evidence="1">
    <name type="scientific">Hexamita inflata</name>
    <dbReference type="NCBI Taxonomy" id="28002"/>
    <lineage>
        <taxon>Eukaryota</taxon>
        <taxon>Metamonada</taxon>
        <taxon>Diplomonadida</taxon>
        <taxon>Hexamitidae</taxon>
        <taxon>Hexamitinae</taxon>
        <taxon>Hexamita</taxon>
    </lineage>
</organism>